<keyword evidence="4" id="KW-0288">FMN</keyword>
<evidence type="ECO:0000256" key="2">
    <source>
        <dbReference type="ARBA" id="ARBA00001974"/>
    </source>
</evidence>
<dbReference type="PROSITE" id="PS50902">
    <property type="entry name" value="FLAVODOXIN_LIKE"/>
    <property type="match status" value="1"/>
</dbReference>
<dbReference type="RefSeq" id="XP_004833382.1">
    <property type="nucleotide sequence ID" value="XM_004833325.1"/>
</dbReference>
<dbReference type="Proteomes" id="UP000031512">
    <property type="component" value="Unassembled WGS sequence"/>
</dbReference>
<dbReference type="Pfam" id="PF00258">
    <property type="entry name" value="Flavodoxin_1"/>
    <property type="match status" value="1"/>
</dbReference>
<comment type="cofactor">
    <cofactor evidence="1">
        <name>FMN</name>
        <dbReference type="ChEBI" id="CHEBI:58210"/>
    </cofactor>
</comment>
<dbReference type="Gene3D" id="3.40.50.360">
    <property type="match status" value="1"/>
</dbReference>
<sequence>MRVSIIYATETGASEVAAFETYLFFYKRGLSVDVYNASSISLLTLFSYDYTIFFIPTAAFGEFPRGISHVVEAIIAVKHVPISYTIFGLGDSRYPLYNYAARKFQTLLNSVGATLFFPVALGDDQHPMGYDGELVVWRQDLLSHLDPSAPTVDRRCSYTFPYAVRYVQGVVDSEKVEFAAKSGTIKGNRVMTSETHFMDVHSVWVQGEFETGDVCCIYPEDNSARKMLQGLNFDPDMYIVLTKSSLLNTFFGDSIDTISSIRSKPSGWTMQLFYRAPWIMGPREFMHLPKIQPVLPSVTTSLPLGVPITLLELFTKYLCLSNTCTQFQMQVMSFYTNDKLHKSKLLEMSQDSVQGILEYYRYCKRERRSLFEVLYDFSSVSIPLDVLINIATPMYPRLYSIASSRECGLSRPLISLFPLPSIHRILFDHLVKYGKDIEAGFELIVAKTKYDTPSGRVADGLCSNYLANLRVGSSISYTLLRSQYSSLLDISRPVLFICTGTGISACKPYMEARAVKFTSMQQKTGVLSKVKDLAFLGFRRPNQDNLYADVSLVQGRCKVHYVFSRSTGKKYYVQDALLREAKDVCKVILSGVVMISGRSHPMPASVLDAFRAILMQEANFGQVAADKFIYCSLKEKKIIVDTWG</sequence>
<organism evidence="9 10">
    <name type="scientific">Theileria equi strain WA</name>
    <dbReference type="NCBI Taxonomy" id="1537102"/>
    <lineage>
        <taxon>Eukaryota</taxon>
        <taxon>Sar</taxon>
        <taxon>Alveolata</taxon>
        <taxon>Apicomplexa</taxon>
        <taxon>Aconoidasida</taxon>
        <taxon>Piroplasmida</taxon>
        <taxon>Theileriidae</taxon>
        <taxon>Theileria</taxon>
    </lineage>
</organism>
<evidence type="ECO:0000259" key="8">
    <source>
        <dbReference type="PROSITE" id="PS50902"/>
    </source>
</evidence>
<name>L1LFA5_THEEQ</name>
<dbReference type="PRINTS" id="PR00369">
    <property type="entry name" value="FLAVODOXIN"/>
</dbReference>
<dbReference type="SUPFAM" id="SSF52343">
    <property type="entry name" value="Ferredoxin reductase-like, C-terminal NADP-linked domain"/>
    <property type="match status" value="1"/>
</dbReference>
<dbReference type="InterPro" id="IPR017938">
    <property type="entry name" value="Riboflavin_synthase-like_b-brl"/>
</dbReference>
<comment type="cofactor">
    <cofactor evidence="2">
        <name>FAD</name>
        <dbReference type="ChEBI" id="CHEBI:57692"/>
    </cofactor>
</comment>
<proteinExistence type="predicted"/>
<dbReference type="SUPFAM" id="SSF63380">
    <property type="entry name" value="Riboflavin synthase domain-like"/>
    <property type="match status" value="1"/>
</dbReference>
<dbReference type="AlphaFoldDB" id="L1LFA5"/>
<gene>
    <name evidence="9" type="ORF">BEWA_039680</name>
</gene>
<dbReference type="SUPFAM" id="SSF52218">
    <property type="entry name" value="Flavoproteins"/>
    <property type="match status" value="1"/>
</dbReference>
<dbReference type="InterPro" id="IPR008254">
    <property type="entry name" value="Flavodoxin/NO_synth"/>
</dbReference>
<evidence type="ECO:0000256" key="6">
    <source>
        <dbReference type="ARBA" id="ARBA00022857"/>
    </source>
</evidence>
<keyword evidence="10" id="KW-1185">Reference proteome</keyword>
<dbReference type="PANTHER" id="PTHR19384:SF10">
    <property type="entry name" value="NADPH-DEPENDENT DIFLAVIN OXIDOREDUCTASE 1"/>
    <property type="match status" value="1"/>
</dbReference>
<dbReference type="PANTHER" id="PTHR19384">
    <property type="entry name" value="NITRIC OXIDE SYNTHASE-RELATED"/>
    <property type="match status" value="1"/>
</dbReference>
<keyword evidence="6" id="KW-0521">NADP</keyword>
<dbReference type="Gene3D" id="3.40.50.80">
    <property type="entry name" value="Nucleotide-binding domain of ferredoxin-NADP reductase (FNR) module"/>
    <property type="match status" value="1"/>
</dbReference>
<evidence type="ECO:0000256" key="1">
    <source>
        <dbReference type="ARBA" id="ARBA00001917"/>
    </source>
</evidence>
<dbReference type="OrthoDB" id="1856718at2759"/>
<dbReference type="Gene3D" id="2.40.30.10">
    <property type="entry name" value="Translation factors"/>
    <property type="match status" value="1"/>
</dbReference>
<feature type="domain" description="Flavodoxin-like" evidence="8">
    <location>
        <begin position="3"/>
        <end position="142"/>
    </location>
</feature>
<evidence type="ECO:0000256" key="5">
    <source>
        <dbReference type="ARBA" id="ARBA00022827"/>
    </source>
</evidence>
<dbReference type="STRING" id="1537102.L1LFA5"/>
<dbReference type="VEuPathDB" id="PiroplasmaDB:BEWA_039680"/>
<dbReference type="Pfam" id="PF00667">
    <property type="entry name" value="FAD_binding_1"/>
    <property type="match status" value="1"/>
</dbReference>
<keyword evidence="7 9" id="KW-0560">Oxidoreductase</keyword>
<keyword evidence="3" id="KW-0285">Flavoprotein</keyword>
<dbReference type="KEGG" id="beq:BEWA_039680"/>
<evidence type="ECO:0000313" key="10">
    <source>
        <dbReference type="Proteomes" id="UP000031512"/>
    </source>
</evidence>
<dbReference type="GO" id="GO:0005829">
    <property type="term" value="C:cytosol"/>
    <property type="evidence" value="ECO:0007669"/>
    <property type="project" value="TreeGrafter"/>
</dbReference>
<comment type="caution">
    <text evidence="9">The sequence shown here is derived from an EMBL/GenBank/DDBJ whole genome shotgun (WGS) entry which is preliminary data.</text>
</comment>
<evidence type="ECO:0000256" key="4">
    <source>
        <dbReference type="ARBA" id="ARBA00022643"/>
    </source>
</evidence>
<evidence type="ECO:0000256" key="7">
    <source>
        <dbReference type="ARBA" id="ARBA00023002"/>
    </source>
</evidence>
<reference evidence="9 10" key="1">
    <citation type="journal article" date="2012" name="BMC Genomics">
        <title>Comparative genomic analysis and phylogenetic position of Theileria equi.</title>
        <authorList>
            <person name="Kappmeyer L.S."/>
            <person name="Thiagarajan M."/>
            <person name="Herndon D.R."/>
            <person name="Ramsay J.D."/>
            <person name="Caler E."/>
            <person name="Djikeng A."/>
            <person name="Gillespie J.J."/>
            <person name="Lau A.O."/>
            <person name="Roalson E.H."/>
            <person name="Silva J.C."/>
            <person name="Silva M.G."/>
            <person name="Suarez C.E."/>
            <person name="Ueti M.W."/>
            <person name="Nene V.M."/>
            <person name="Mealey R.H."/>
            <person name="Knowles D.P."/>
            <person name="Brayton K.A."/>
        </authorList>
    </citation>
    <scope>NUCLEOTIDE SEQUENCE [LARGE SCALE GENOMIC DNA]</scope>
    <source>
        <strain evidence="9 10">WA</strain>
    </source>
</reference>
<dbReference type="eggNOG" id="KOG1159">
    <property type="taxonomic scope" value="Eukaryota"/>
</dbReference>
<protein>
    <submittedName>
        <fullName evidence="9">Flavodoxin domain containing protein</fullName>
        <ecNumber evidence="9">1.6.2.4</ecNumber>
    </submittedName>
</protein>
<dbReference type="GeneID" id="15807378"/>
<dbReference type="InterPro" id="IPR029039">
    <property type="entry name" value="Flavoprotein-like_sf"/>
</dbReference>
<dbReference type="EC" id="1.6.2.4" evidence="9"/>
<evidence type="ECO:0000256" key="3">
    <source>
        <dbReference type="ARBA" id="ARBA00022630"/>
    </source>
</evidence>
<dbReference type="InterPro" id="IPR003097">
    <property type="entry name" value="CysJ-like_FAD-binding"/>
</dbReference>
<dbReference type="InterPro" id="IPR039261">
    <property type="entry name" value="FNR_nucleotide-bd"/>
</dbReference>
<dbReference type="GO" id="GO:0050660">
    <property type="term" value="F:flavin adenine dinucleotide binding"/>
    <property type="evidence" value="ECO:0007669"/>
    <property type="project" value="TreeGrafter"/>
</dbReference>
<keyword evidence="5" id="KW-0274">FAD</keyword>
<dbReference type="InterPro" id="IPR001094">
    <property type="entry name" value="Flavdoxin-like"/>
</dbReference>
<accession>L1LFA5</accession>
<dbReference type="GO" id="GO:0003958">
    <property type="term" value="F:NADPH-hemoprotein reductase activity"/>
    <property type="evidence" value="ECO:0007669"/>
    <property type="project" value="UniProtKB-EC"/>
</dbReference>
<evidence type="ECO:0000313" key="9">
    <source>
        <dbReference type="EMBL" id="EKX73930.1"/>
    </source>
</evidence>
<dbReference type="GO" id="GO:0010181">
    <property type="term" value="F:FMN binding"/>
    <property type="evidence" value="ECO:0007669"/>
    <property type="project" value="InterPro"/>
</dbReference>
<dbReference type="EMBL" id="ACOU01000002">
    <property type="protein sequence ID" value="EKX73930.1"/>
    <property type="molecule type" value="Genomic_DNA"/>
</dbReference>
<dbReference type="Gene3D" id="1.20.990.10">
    <property type="entry name" value="NADPH-cytochrome p450 Reductase, Chain A, domain 3"/>
    <property type="match status" value="1"/>
</dbReference>
<dbReference type="InterPro" id="IPR023173">
    <property type="entry name" value="NADPH_Cyt_P450_Rdtase_alpha"/>
</dbReference>